<dbReference type="PROSITE" id="PS00463">
    <property type="entry name" value="ZN2_CY6_FUNGAL_1"/>
    <property type="match status" value="1"/>
</dbReference>
<keyword evidence="3" id="KW-0238">DNA-binding</keyword>
<feature type="compositionally biased region" description="Polar residues" evidence="7">
    <location>
        <begin position="892"/>
        <end position="913"/>
    </location>
</feature>
<feature type="coiled-coil region" evidence="6">
    <location>
        <begin position="570"/>
        <end position="597"/>
    </location>
</feature>
<dbReference type="Proteomes" id="UP001204833">
    <property type="component" value="Unassembled WGS sequence"/>
</dbReference>
<keyword evidence="2" id="KW-0805">Transcription regulation</keyword>
<keyword evidence="4" id="KW-0804">Transcription</keyword>
<keyword evidence="10" id="KW-1185">Reference proteome</keyword>
<dbReference type="InterPro" id="IPR036400">
    <property type="entry name" value="Cyt_B5-like_heme/steroid_sf"/>
</dbReference>
<feature type="compositionally biased region" description="Basic and acidic residues" evidence="7">
    <location>
        <begin position="140"/>
        <end position="162"/>
    </location>
</feature>
<feature type="region of interest" description="Disordered" evidence="7">
    <location>
        <begin position="129"/>
        <end position="241"/>
    </location>
</feature>
<dbReference type="SUPFAM" id="SSF57701">
    <property type="entry name" value="Zn2/Cys6 DNA-binding domain"/>
    <property type="match status" value="1"/>
</dbReference>
<feature type="compositionally biased region" description="Polar residues" evidence="7">
    <location>
        <begin position="1"/>
        <end position="25"/>
    </location>
</feature>
<feature type="region of interest" description="Disordered" evidence="7">
    <location>
        <begin position="795"/>
        <end position="851"/>
    </location>
</feature>
<dbReference type="CDD" id="cd12148">
    <property type="entry name" value="fungal_TF_MHR"/>
    <property type="match status" value="1"/>
</dbReference>
<dbReference type="Pfam" id="PF00173">
    <property type="entry name" value="Cyt-b5"/>
    <property type="match status" value="1"/>
</dbReference>
<comment type="caution">
    <text evidence="9">The sequence shown here is derived from an EMBL/GenBank/DDBJ whole genome shotgun (WGS) entry which is preliminary data.</text>
</comment>
<evidence type="ECO:0000259" key="8">
    <source>
        <dbReference type="PROSITE" id="PS50048"/>
    </source>
</evidence>
<evidence type="ECO:0000256" key="4">
    <source>
        <dbReference type="ARBA" id="ARBA00023163"/>
    </source>
</evidence>
<name>A0AAD5BIJ0_9ASCO</name>
<dbReference type="RefSeq" id="XP_051610842.1">
    <property type="nucleotide sequence ID" value="XM_051755059.1"/>
</dbReference>
<feature type="domain" description="Zn(2)-C6 fungal-type" evidence="8">
    <location>
        <begin position="93"/>
        <end position="128"/>
    </location>
</feature>
<dbReference type="CDD" id="cd00067">
    <property type="entry name" value="GAL4"/>
    <property type="match status" value="1"/>
</dbReference>
<feature type="region of interest" description="Disordered" evidence="7">
    <location>
        <begin position="892"/>
        <end position="919"/>
    </location>
</feature>
<dbReference type="PANTHER" id="PTHR31845">
    <property type="entry name" value="FINGER DOMAIN PROTEIN, PUTATIVE-RELATED"/>
    <property type="match status" value="1"/>
</dbReference>
<reference evidence="9 10" key="1">
    <citation type="journal article" date="2022" name="DNA Res.">
        <title>Genome analysis of five recently described species of the CUG-Ser clade uncovers Candida theae as a new hybrid lineage with pathogenic potential in the Candida parapsilosis species complex.</title>
        <authorList>
            <person name="Mixao V."/>
            <person name="Del Olmo V."/>
            <person name="Hegedusova E."/>
            <person name="Saus E."/>
            <person name="Pryszcz L."/>
            <person name="Cillingova A."/>
            <person name="Nosek J."/>
            <person name="Gabaldon T."/>
        </authorList>
    </citation>
    <scope>NUCLEOTIDE SEQUENCE [LARGE SCALE GENOMIC DNA]</scope>
    <source>
        <strain evidence="9 10">CBS 12239</strain>
    </source>
</reference>
<evidence type="ECO:0000313" key="9">
    <source>
        <dbReference type="EMBL" id="KAI5966613.1"/>
    </source>
</evidence>
<evidence type="ECO:0000256" key="2">
    <source>
        <dbReference type="ARBA" id="ARBA00023015"/>
    </source>
</evidence>
<keyword evidence="5" id="KW-0539">Nucleus</keyword>
<sequence length="1133" mass="127238">MSVTSNNAEGSVDYTSSSPQPGSISRDNRVGISHITHEENDSGVSSPLENRRRSQRQGSEYEDDLDQDHEYGSDSPQSQQSNKRTKVTRRSIACKSCHALKVKCTPSDPEDPSKPCIRCVNANRRCEIDLNQTRKRRKKSEILEAKRREAEEKLKEEGDDRVAAAGAPTNSEKSSHKRGKANPKTTSANSPVHASQNRNHNSTVPPISSNLNPANPRSQNSSPTKSTSDGANSQPNLSSPHLSKDEEIAALKQRILTLETQLNHRNHFHRKTHSDFQPESSLEMFSPPFVSKSDLEQEITTLAETSSKLTDLTNELNNLANKRTRMLKSDVVPDVVSKGFLTLPEAERRLQLYRSRILSFLPFIDVPADATADTLRKEQPFLFNAVMAASNVVDTTSTQSEIDHALLVDNEAIRSVCDEVMVVGKKTVELIKSMLVLTLYYNSPELFRQRRYHLLNNICVSLLHDLGIVARPSYSFDNNDGSLKKNPEQKTSDEYKSLVLIIYFSTVSICLILRRAIYIKWTPYVEECCVALENSPEMKYRKLALFARINAALEKIHHIIHSPEVSDRRISSSQYMIQELQRQLSELRKKIDDDDHVFLSYLYSVEAYLHEPNLSYIFKPEESQLSAAAVKAISNCTNSCLAALNEYNKLSSDQIAQMPLSFGSRVMYTGGMLLRLRFLILSLPSHIEKDLVPRDAVVCIQRVSNLVEQAHNQHPTNHLLKKTRLVLQLFIQTYATQVHDLIRKNGETPQNFKPNNRETVELNRVTSNFEDSRGRSSLTRDEAHSVPLDILSFAASYRREGNPSDRPRTVSESKENPGTPQTMVPQPIGSQVPFTSAGNTPVNQVTSPPPSSIPFQPLQLPVIQPSQQLQHQSFLNHVPSADTGINSSVGPVATSSTTNPFEPNATQQHTGLSPGSFDYRQFRIPSLSNASGIGNTGQSVFNNNGNNPQPHNFNPNLANPDQLENSYMVLNDEFWSNLLSTDSTDRINFSSNNAHWNQMQDEVFFEPNKHLSLSQLSTYTGENNGAILLAINGSVYDVSSNRAVYGPKGSYHNLVGKDAARVFVTGCFMKPDEYTYDLRGLDKEECQKDIRGWQEYFETHRDYWYVGKVDLTFDFLSEDPPSPCMHVKFPGHT</sequence>
<feature type="compositionally biased region" description="Basic and acidic residues" evidence="7">
    <location>
        <begin position="797"/>
        <end position="815"/>
    </location>
</feature>
<dbReference type="PROSITE" id="PS50048">
    <property type="entry name" value="ZN2_CY6_FUNGAL_2"/>
    <property type="match status" value="1"/>
</dbReference>
<evidence type="ECO:0000313" key="10">
    <source>
        <dbReference type="Proteomes" id="UP001204833"/>
    </source>
</evidence>
<dbReference type="SUPFAM" id="SSF55856">
    <property type="entry name" value="Cytochrome b5-like heme/steroid binding domain"/>
    <property type="match status" value="1"/>
</dbReference>
<evidence type="ECO:0000256" key="7">
    <source>
        <dbReference type="SAM" id="MobiDB-lite"/>
    </source>
</evidence>
<feature type="compositionally biased region" description="Polar residues" evidence="7">
    <location>
        <begin position="183"/>
        <end position="241"/>
    </location>
</feature>
<feature type="compositionally biased region" description="Polar residues" evidence="7">
    <location>
        <begin position="816"/>
        <end position="846"/>
    </location>
</feature>
<proteinExistence type="predicted"/>
<dbReference type="Gene3D" id="4.10.240.10">
    <property type="entry name" value="Zn(2)-C6 fungal-type DNA-binding domain"/>
    <property type="match status" value="1"/>
</dbReference>
<dbReference type="GO" id="GO:0000981">
    <property type="term" value="F:DNA-binding transcription factor activity, RNA polymerase II-specific"/>
    <property type="evidence" value="ECO:0007669"/>
    <property type="project" value="InterPro"/>
</dbReference>
<dbReference type="GO" id="GO:0000976">
    <property type="term" value="F:transcription cis-regulatory region binding"/>
    <property type="evidence" value="ECO:0007669"/>
    <property type="project" value="TreeGrafter"/>
</dbReference>
<accession>A0AAD5BIJ0</accession>
<dbReference type="GO" id="GO:0008270">
    <property type="term" value="F:zinc ion binding"/>
    <property type="evidence" value="ECO:0007669"/>
    <property type="project" value="InterPro"/>
</dbReference>
<evidence type="ECO:0000256" key="5">
    <source>
        <dbReference type="ARBA" id="ARBA00023242"/>
    </source>
</evidence>
<keyword evidence="6" id="KW-0175">Coiled coil</keyword>
<dbReference type="Gene3D" id="3.10.120.10">
    <property type="entry name" value="Cytochrome b5-like heme/steroid binding domain"/>
    <property type="match status" value="1"/>
</dbReference>
<comment type="subcellular location">
    <subcellularLocation>
        <location evidence="1">Nucleus</location>
    </subcellularLocation>
</comment>
<evidence type="ECO:0000256" key="3">
    <source>
        <dbReference type="ARBA" id="ARBA00023125"/>
    </source>
</evidence>
<feature type="region of interest" description="Disordered" evidence="7">
    <location>
        <begin position="933"/>
        <end position="960"/>
    </location>
</feature>
<dbReference type="SMART" id="SM01117">
    <property type="entry name" value="Cyt-b5"/>
    <property type="match status" value="1"/>
</dbReference>
<feature type="coiled-coil region" evidence="6">
    <location>
        <begin position="295"/>
        <end position="329"/>
    </location>
</feature>
<dbReference type="SMART" id="SM00066">
    <property type="entry name" value="GAL4"/>
    <property type="match status" value="1"/>
</dbReference>
<protein>
    <submittedName>
        <fullName evidence="9">WAR1</fullName>
    </submittedName>
</protein>
<dbReference type="InterPro" id="IPR001138">
    <property type="entry name" value="Zn2Cys6_DnaBD"/>
</dbReference>
<gene>
    <name evidence="9" type="ORF">KGF57_000577</name>
</gene>
<feature type="region of interest" description="Disordered" evidence="7">
    <location>
        <begin position="1"/>
        <end position="90"/>
    </location>
</feature>
<dbReference type="InterPro" id="IPR051089">
    <property type="entry name" value="prtT"/>
</dbReference>
<dbReference type="InterPro" id="IPR036864">
    <property type="entry name" value="Zn2-C6_fun-type_DNA-bd_sf"/>
</dbReference>
<dbReference type="GO" id="GO:0005634">
    <property type="term" value="C:nucleus"/>
    <property type="evidence" value="ECO:0007669"/>
    <property type="project" value="UniProtKB-SubCell"/>
</dbReference>
<evidence type="ECO:0000256" key="6">
    <source>
        <dbReference type="SAM" id="Coils"/>
    </source>
</evidence>
<dbReference type="InterPro" id="IPR001199">
    <property type="entry name" value="Cyt_B5-like_heme/steroid-bd"/>
</dbReference>
<dbReference type="GeneID" id="76148636"/>
<dbReference type="PANTHER" id="PTHR31845:SF10">
    <property type="entry name" value="ZN(II)2CYS6 TRANSCRIPTION FACTOR (EUROFUNG)"/>
    <property type="match status" value="1"/>
</dbReference>
<organism evidence="9 10">
    <name type="scientific">Candida theae</name>
    <dbReference type="NCBI Taxonomy" id="1198502"/>
    <lineage>
        <taxon>Eukaryota</taxon>
        <taxon>Fungi</taxon>
        <taxon>Dikarya</taxon>
        <taxon>Ascomycota</taxon>
        <taxon>Saccharomycotina</taxon>
        <taxon>Pichiomycetes</taxon>
        <taxon>Debaryomycetaceae</taxon>
        <taxon>Candida/Lodderomyces clade</taxon>
        <taxon>Candida</taxon>
    </lineage>
</organism>
<dbReference type="AlphaFoldDB" id="A0AAD5BIJ0"/>
<feature type="compositionally biased region" description="Low complexity" evidence="7">
    <location>
        <begin position="942"/>
        <end position="956"/>
    </location>
</feature>
<evidence type="ECO:0000256" key="1">
    <source>
        <dbReference type="ARBA" id="ARBA00004123"/>
    </source>
</evidence>
<dbReference type="EMBL" id="JAIHNG010000035">
    <property type="protein sequence ID" value="KAI5966613.1"/>
    <property type="molecule type" value="Genomic_DNA"/>
</dbReference>